<sequence>MIEQAIFQLADRGATDPGMMVVSGPSGYGKSVAAAWAKARHRAYYLQLDDFVTRKSLLVQLCLVLGLSVDGKPPKGTIQHLAERVAAQLHQARRPLIIDEFDFAIDKNLVMAVFSIYEMSRASIILIGEEAMPAKLQKWEKFDGRVLDTLYAEPVSLEDARRLARAKNAQLPLADDLLAHLVKIARGSVRRVSNNLRKIFETGAAEGWDHCDLARWGDRPLQQADVKRRAS</sequence>
<dbReference type="Gene3D" id="3.40.50.300">
    <property type="entry name" value="P-loop containing nucleotide triphosphate hydrolases"/>
    <property type="match status" value="1"/>
</dbReference>
<keyword evidence="2" id="KW-0547">Nucleotide-binding</keyword>
<dbReference type="Proteomes" id="UP000509684">
    <property type="component" value="Chromosome"/>
</dbReference>
<dbReference type="AlphaFoldDB" id="A0A7D5SEQ9"/>
<accession>A0A7D5SEQ9</accession>
<dbReference type="GO" id="GO:0005524">
    <property type="term" value="F:ATP binding"/>
    <property type="evidence" value="ECO:0007669"/>
    <property type="project" value="UniProtKB-KW"/>
</dbReference>
<dbReference type="EMBL" id="CP058708">
    <property type="protein sequence ID" value="QLH50264.1"/>
    <property type="molecule type" value="Genomic_DNA"/>
</dbReference>
<dbReference type="InterPro" id="IPR052026">
    <property type="entry name" value="ExeA_AAA_ATPase_DNA-bind"/>
</dbReference>
<evidence type="ECO:0000313" key="3">
    <source>
        <dbReference type="Proteomes" id="UP000509684"/>
    </source>
</evidence>
<evidence type="ECO:0000313" key="2">
    <source>
        <dbReference type="EMBL" id="QLH50264.1"/>
    </source>
</evidence>
<gene>
    <name evidence="2" type="ORF">HWD57_11075</name>
</gene>
<organism evidence="2 3">
    <name type="scientific">Candidatus Accumulibacter cognatus</name>
    <dbReference type="NCBI Taxonomy" id="2954383"/>
    <lineage>
        <taxon>Bacteria</taxon>
        <taxon>Pseudomonadati</taxon>
        <taxon>Pseudomonadota</taxon>
        <taxon>Betaproteobacteria</taxon>
        <taxon>Candidatus Accumulibacter</taxon>
    </lineage>
</organism>
<dbReference type="Pfam" id="PF13401">
    <property type="entry name" value="AAA_22"/>
    <property type="match status" value="1"/>
</dbReference>
<dbReference type="InterPro" id="IPR049945">
    <property type="entry name" value="AAA_22"/>
</dbReference>
<keyword evidence="2" id="KW-0067">ATP-binding</keyword>
<dbReference type="PANTHER" id="PTHR35894">
    <property type="entry name" value="GENERAL SECRETION PATHWAY PROTEIN A-RELATED"/>
    <property type="match status" value="1"/>
</dbReference>
<dbReference type="KEGG" id="acog:HWD57_11075"/>
<feature type="domain" description="ORC1/DEAH AAA+ ATPase" evidence="1">
    <location>
        <begin position="16"/>
        <end position="130"/>
    </location>
</feature>
<proteinExistence type="predicted"/>
<dbReference type="PANTHER" id="PTHR35894:SF5">
    <property type="entry name" value="MU-LIKE PROPHAGE FLUMU DNA TRANSPOSITION PROTEIN B"/>
    <property type="match status" value="1"/>
</dbReference>
<reference evidence="2 3" key="1">
    <citation type="journal article" date="2019" name="Microbiome">
        <title>Annotated bacterial chromosomes from frame-shift-corrected long-read metagenomic data.</title>
        <authorList>
            <person name="Arumugam K."/>
            <person name="Bagci C."/>
            <person name="Bessarab I."/>
            <person name="Beier S."/>
            <person name="Buchfink B."/>
            <person name="Gorska A."/>
            <person name="Qiu G."/>
            <person name="Huson D.H."/>
            <person name="Williams R.B.H."/>
        </authorList>
    </citation>
    <scope>NUCLEOTIDE SEQUENCE [LARGE SCALE GENOMIC DNA]</scope>
    <source>
        <strain evidence="2">SSA1</strain>
    </source>
</reference>
<protein>
    <submittedName>
        <fullName evidence="2">ATP-binding protein</fullName>
    </submittedName>
</protein>
<name>A0A7D5SEQ9_9PROT</name>
<dbReference type="GO" id="GO:0016887">
    <property type="term" value="F:ATP hydrolysis activity"/>
    <property type="evidence" value="ECO:0007669"/>
    <property type="project" value="InterPro"/>
</dbReference>
<dbReference type="SUPFAM" id="SSF52540">
    <property type="entry name" value="P-loop containing nucleoside triphosphate hydrolases"/>
    <property type="match status" value="1"/>
</dbReference>
<evidence type="ECO:0000259" key="1">
    <source>
        <dbReference type="Pfam" id="PF13401"/>
    </source>
</evidence>
<dbReference type="InterPro" id="IPR027417">
    <property type="entry name" value="P-loop_NTPase"/>
</dbReference>